<keyword evidence="3" id="KW-1185">Reference proteome</keyword>
<evidence type="ECO:0000313" key="2">
    <source>
        <dbReference type="EMBL" id="KAK7498798.1"/>
    </source>
</evidence>
<gene>
    <name evidence="2" type="ORF">BaRGS_00009890</name>
</gene>
<dbReference type="EMBL" id="JACVVK020000048">
    <property type="protein sequence ID" value="KAK7498798.1"/>
    <property type="molecule type" value="Genomic_DNA"/>
</dbReference>
<comment type="caution">
    <text evidence="2">The sequence shown here is derived from an EMBL/GenBank/DDBJ whole genome shotgun (WGS) entry which is preliminary data.</text>
</comment>
<evidence type="ECO:0000313" key="3">
    <source>
        <dbReference type="Proteomes" id="UP001519460"/>
    </source>
</evidence>
<evidence type="ECO:0000256" key="1">
    <source>
        <dbReference type="SAM" id="MobiDB-lite"/>
    </source>
</evidence>
<sequence length="194" mass="21213">MAPTPDGPPHHYGAARGEVLLPPAHGARKKTMQEDNSSRQLTFYLVSVSCLSSHRTHMEDAFCLKLETFGNNFWSRCKHWKTTRGQKPDGLLSVLCGRAANDAAQVMGEAFRRVGMLGPPSGREKVCEVGTLSVLSLWAGGWVSTVKGNVARRDDLPTPAPAPDECRKLPVYLGAPDRNPHNNLTHKRTSEDSA</sequence>
<accession>A0ABD0LI77</accession>
<organism evidence="2 3">
    <name type="scientific">Batillaria attramentaria</name>
    <dbReference type="NCBI Taxonomy" id="370345"/>
    <lineage>
        <taxon>Eukaryota</taxon>
        <taxon>Metazoa</taxon>
        <taxon>Spiralia</taxon>
        <taxon>Lophotrochozoa</taxon>
        <taxon>Mollusca</taxon>
        <taxon>Gastropoda</taxon>
        <taxon>Caenogastropoda</taxon>
        <taxon>Sorbeoconcha</taxon>
        <taxon>Cerithioidea</taxon>
        <taxon>Batillariidae</taxon>
        <taxon>Batillaria</taxon>
    </lineage>
</organism>
<dbReference type="Proteomes" id="UP001519460">
    <property type="component" value="Unassembled WGS sequence"/>
</dbReference>
<protein>
    <submittedName>
        <fullName evidence="2">Uncharacterized protein</fullName>
    </submittedName>
</protein>
<feature type="region of interest" description="Disordered" evidence="1">
    <location>
        <begin position="154"/>
        <end position="194"/>
    </location>
</feature>
<reference evidence="2 3" key="1">
    <citation type="journal article" date="2023" name="Sci. Data">
        <title>Genome assembly of the Korean intertidal mud-creeper Batillaria attramentaria.</title>
        <authorList>
            <person name="Patra A.K."/>
            <person name="Ho P.T."/>
            <person name="Jun S."/>
            <person name="Lee S.J."/>
            <person name="Kim Y."/>
            <person name="Won Y.J."/>
        </authorList>
    </citation>
    <scope>NUCLEOTIDE SEQUENCE [LARGE SCALE GENOMIC DNA]</scope>
    <source>
        <strain evidence="2">Wonlab-2016</strain>
    </source>
</reference>
<proteinExistence type="predicted"/>
<name>A0ABD0LI77_9CAEN</name>
<dbReference type="AlphaFoldDB" id="A0ABD0LI77"/>